<evidence type="ECO:0000256" key="1">
    <source>
        <dbReference type="ARBA" id="ARBA00006530"/>
    </source>
</evidence>
<dbReference type="PANTHER" id="PTHR46039:SF5">
    <property type="entry name" value="SUCROSE-PHOSPHATE SYNTHASE 3-RELATED"/>
    <property type="match status" value="1"/>
</dbReference>
<feature type="domain" description="Sucrose synthase first GT-B" evidence="7">
    <location>
        <begin position="3"/>
        <end position="229"/>
    </location>
</feature>
<keyword evidence="3" id="KW-0328">Glycosyltransferase</keyword>
<evidence type="ECO:0000256" key="4">
    <source>
        <dbReference type="ARBA" id="ARBA00022679"/>
    </source>
</evidence>
<keyword evidence="9" id="KW-1185">Reference proteome</keyword>
<feature type="domain" description="Glycosyl transferase family 1" evidence="6">
    <location>
        <begin position="253"/>
        <end position="433"/>
    </location>
</feature>
<dbReference type="RefSeq" id="WP_169698732.1">
    <property type="nucleotide sequence ID" value="NZ_LS974202.1"/>
</dbReference>
<evidence type="ECO:0000256" key="3">
    <source>
        <dbReference type="ARBA" id="ARBA00022676"/>
    </source>
</evidence>
<dbReference type="KEGG" id="minf:MESINF_0949"/>
<sequence>MRVAFINPQGNFDSRDSYWTTHPDFGGQLVYVKELAVAMSGLGISCDIITRRITDPDWPEFAGDMDSYPGVENVRIIRIPFGPEGFLKKEKLWPYLDQFRKGIIDFYRQDRTMPSFITAHYGDGGLVGAMLFKDTGIPYSFTAHSLGAQKLEKLLQAGEDRARLEEKYNFSYRIAAERIAMKCSAVNFVSTSMERYQQYSHRLYRDFVNIGDDSKFRVVPPGVNTSIFKSEPTDLDARVEEKLTSALKGFVEPSRQNLPLIIVSSRLEPKKNHTGLVRAFSKDIALNEASNLLIVVRGMENPYDEYEKTDDPERAVLSEIIEIVRRNGVEKKVLFLNIESQLELAALYRVAGKLRSIFALTSLYEPFGLASIEAMACGLPVVATSNGGPSESLNENGVEYGVLVDPADPQDIARGLKRLINCDQDVWKSFRERAMNRVLDKYTWAATAKGYLDAIKELIKNTYPEPEIPDCIYTGMEIPFIES</sequence>
<evidence type="ECO:0000259" key="6">
    <source>
        <dbReference type="Pfam" id="PF00534"/>
    </source>
</evidence>
<dbReference type="Pfam" id="PF00534">
    <property type="entry name" value="Glycos_transf_1"/>
    <property type="match status" value="1"/>
</dbReference>
<comment type="similarity">
    <text evidence="1">Belongs to the glycosyltransferase 1 family.</text>
</comment>
<evidence type="ECO:0000256" key="2">
    <source>
        <dbReference type="ARBA" id="ARBA00012536"/>
    </source>
</evidence>
<proteinExistence type="inferred from homology"/>
<evidence type="ECO:0000256" key="5">
    <source>
        <dbReference type="ARBA" id="ARBA00047471"/>
    </source>
</evidence>
<dbReference type="InterPro" id="IPR044161">
    <property type="entry name" value="SPS"/>
</dbReference>
<dbReference type="Pfam" id="PF00862">
    <property type="entry name" value="GT-B_Sucrose_synth"/>
    <property type="match status" value="1"/>
</dbReference>
<organism evidence="8 9">
    <name type="scientific">Mesotoga infera</name>
    <dbReference type="NCBI Taxonomy" id="1236046"/>
    <lineage>
        <taxon>Bacteria</taxon>
        <taxon>Thermotogati</taxon>
        <taxon>Thermotogota</taxon>
        <taxon>Thermotogae</taxon>
        <taxon>Kosmotogales</taxon>
        <taxon>Kosmotogaceae</taxon>
        <taxon>Mesotoga</taxon>
    </lineage>
</organism>
<evidence type="ECO:0000313" key="8">
    <source>
        <dbReference type="EMBL" id="SSC12398.1"/>
    </source>
</evidence>
<keyword evidence="4 8" id="KW-0808">Transferase</keyword>
<dbReference type="EC" id="2.4.1.14" evidence="2"/>
<name>A0A7Z7LFA3_9BACT</name>
<gene>
    <name evidence="8" type="ORF">MESINF_0949</name>
</gene>
<dbReference type="AlphaFoldDB" id="A0A7Z7LFA3"/>
<dbReference type="InterPro" id="IPR001296">
    <property type="entry name" value="Glyco_trans_1"/>
</dbReference>
<evidence type="ECO:0000259" key="7">
    <source>
        <dbReference type="Pfam" id="PF00862"/>
    </source>
</evidence>
<evidence type="ECO:0000313" key="9">
    <source>
        <dbReference type="Proteomes" id="UP000250796"/>
    </source>
</evidence>
<accession>A0A7Z7LFA3</accession>
<dbReference type="GO" id="GO:0046524">
    <property type="term" value="F:sucrose-phosphate synthase activity"/>
    <property type="evidence" value="ECO:0007669"/>
    <property type="project" value="UniProtKB-EC"/>
</dbReference>
<dbReference type="InterPro" id="IPR000368">
    <property type="entry name" value="Sucrose_synth_GT-B1"/>
</dbReference>
<dbReference type="EMBL" id="LS974202">
    <property type="protein sequence ID" value="SSC12398.1"/>
    <property type="molecule type" value="Genomic_DNA"/>
</dbReference>
<dbReference type="Gene3D" id="3.40.50.2000">
    <property type="entry name" value="Glycogen Phosphorylase B"/>
    <property type="match status" value="2"/>
</dbReference>
<dbReference type="SUPFAM" id="SSF53756">
    <property type="entry name" value="UDP-Glycosyltransferase/glycogen phosphorylase"/>
    <property type="match status" value="1"/>
</dbReference>
<dbReference type="PANTHER" id="PTHR46039">
    <property type="entry name" value="SUCROSE-PHOSPHATE SYNTHASE 3-RELATED"/>
    <property type="match status" value="1"/>
</dbReference>
<dbReference type="Proteomes" id="UP000250796">
    <property type="component" value="Chromosome MESINF"/>
</dbReference>
<comment type="catalytic activity">
    <reaction evidence="5">
        <text>beta-D-fructose 6-phosphate + UDP-alpha-D-glucose = sucrose 6(F)-phosphate + UDP + H(+)</text>
        <dbReference type="Rhea" id="RHEA:22172"/>
        <dbReference type="ChEBI" id="CHEBI:15378"/>
        <dbReference type="ChEBI" id="CHEBI:57634"/>
        <dbReference type="ChEBI" id="CHEBI:57723"/>
        <dbReference type="ChEBI" id="CHEBI:58223"/>
        <dbReference type="ChEBI" id="CHEBI:58885"/>
        <dbReference type="EC" id="2.4.1.14"/>
    </reaction>
</comment>
<protein>
    <recommendedName>
        <fullName evidence="2">sucrose-phosphate synthase</fullName>
        <ecNumber evidence="2">2.4.1.14</ecNumber>
    </recommendedName>
</protein>
<reference evidence="8 9" key="1">
    <citation type="submission" date="2017-01" db="EMBL/GenBank/DDBJ databases">
        <authorList>
            <person name="Erauso G."/>
        </authorList>
    </citation>
    <scope>NUCLEOTIDE SEQUENCE [LARGE SCALE GENOMIC DNA]</scope>
    <source>
        <strain evidence="8">MESINF1</strain>
    </source>
</reference>